<dbReference type="SUPFAM" id="SSF81901">
    <property type="entry name" value="HCP-like"/>
    <property type="match status" value="1"/>
</dbReference>
<feature type="repeat" description="TPR" evidence="1">
    <location>
        <begin position="128"/>
        <end position="161"/>
    </location>
</feature>
<dbReference type="EMBL" id="FNQE01000003">
    <property type="protein sequence ID" value="SDY63439.1"/>
    <property type="molecule type" value="Genomic_DNA"/>
</dbReference>
<dbReference type="Proteomes" id="UP000198625">
    <property type="component" value="Unassembled WGS sequence"/>
</dbReference>
<sequence>MNKTISDEIYNKLHHAKTIASVNPDKSLEISEEAYDLAKANNLGLEEGYALIGMVFAYRIKSDRSSMLDYSFRALSIFEAREHIAGQVKALNLIGIAYFYSSLYEEALRYFLKLEDMLEFNRDDFLLSGVLNNIGEVYRESGIYDKAMEYYEKAIDIVVKNDFSLYHAAILSNIGQIHCDKGEFEIALKVYCKSYDILVDSNDMVSLGEIENRIGKVYFEIGDIKKAEEYYFRSFERLKDINNKYYVIDVLLNIAQLHLVKASRKTLNFYEKAIEFADDVGAKNKICQIYRLTSEYHESQGDYMNALKYYKNYYSLNEQVMSSNLSNKLEMINIELKNIETIGKFEQIKTRLEKEIAIQKDELEKIKLANEMLEKKAYEDELTGVPNRRSINAYLKKILEEMSSKEEQIVLFMIDIDNFKKYNDYWGHSQGDICLRKITDSTRKIQSNRNDIFGRYGGEEFVYISTPLSYMDALELGNLIRAEVERLGLYYMEKGEHRNVTISVGGVIGNSSDFSSIANIMEIADRELYRAKEMGRNMTILRDMKTLK</sequence>
<dbReference type="PANTHER" id="PTHR45138">
    <property type="entry name" value="REGULATORY COMPONENTS OF SENSORY TRANSDUCTION SYSTEM"/>
    <property type="match status" value="1"/>
</dbReference>
<feature type="domain" description="GGDEF" evidence="3">
    <location>
        <begin position="407"/>
        <end position="544"/>
    </location>
</feature>
<dbReference type="AlphaFoldDB" id="A0A1H3LGZ9"/>
<proteinExistence type="predicted"/>
<dbReference type="GO" id="GO:0052621">
    <property type="term" value="F:diguanylate cyclase activity"/>
    <property type="evidence" value="ECO:0007669"/>
    <property type="project" value="TreeGrafter"/>
</dbReference>
<dbReference type="RefSeq" id="WP_176967831.1">
    <property type="nucleotide sequence ID" value="NZ_FNQE01000003.1"/>
</dbReference>
<dbReference type="Gene3D" id="3.30.70.270">
    <property type="match status" value="1"/>
</dbReference>
<dbReference type="Pfam" id="PF00990">
    <property type="entry name" value="GGDEF"/>
    <property type="match status" value="1"/>
</dbReference>
<keyword evidence="1" id="KW-0802">TPR repeat</keyword>
<dbReference type="STRING" id="415015.SAMN05660462_00531"/>
<dbReference type="Pfam" id="PF13181">
    <property type="entry name" value="TPR_8"/>
    <property type="match status" value="1"/>
</dbReference>
<dbReference type="PROSITE" id="PS50887">
    <property type="entry name" value="GGDEF"/>
    <property type="match status" value="1"/>
</dbReference>
<dbReference type="SMART" id="SM00267">
    <property type="entry name" value="GGDEF"/>
    <property type="match status" value="1"/>
</dbReference>
<protein>
    <submittedName>
        <fullName evidence="4">Diguanylate cyclase (GGDEF) domain-containing protein</fullName>
    </submittedName>
</protein>
<dbReference type="InterPro" id="IPR050469">
    <property type="entry name" value="Diguanylate_Cyclase"/>
</dbReference>
<dbReference type="PROSITE" id="PS50005">
    <property type="entry name" value="TPR"/>
    <property type="match status" value="1"/>
</dbReference>
<dbReference type="InterPro" id="IPR029787">
    <property type="entry name" value="Nucleotide_cyclase"/>
</dbReference>
<dbReference type="NCBIfam" id="TIGR00254">
    <property type="entry name" value="GGDEF"/>
    <property type="match status" value="1"/>
</dbReference>
<dbReference type="GO" id="GO:0005886">
    <property type="term" value="C:plasma membrane"/>
    <property type="evidence" value="ECO:0007669"/>
    <property type="project" value="TreeGrafter"/>
</dbReference>
<dbReference type="Pfam" id="PF13424">
    <property type="entry name" value="TPR_12"/>
    <property type="match status" value="1"/>
</dbReference>
<evidence type="ECO:0000313" key="4">
    <source>
        <dbReference type="EMBL" id="SDY63439.1"/>
    </source>
</evidence>
<dbReference type="SUPFAM" id="SSF48452">
    <property type="entry name" value="TPR-like"/>
    <property type="match status" value="1"/>
</dbReference>
<keyword evidence="5" id="KW-1185">Reference proteome</keyword>
<reference evidence="4 5" key="1">
    <citation type="submission" date="2016-10" db="EMBL/GenBank/DDBJ databases">
        <authorList>
            <person name="de Groot N.N."/>
        </authorList>
    </citation>
    <scope>NUCLEOTIDE SEQUENCE [LARGE SCALE GENOMIC DNA]</scope>
    <source>
        <strain evidence="4 5">DSM 21650</strain>
    </source>
</reference>
<dbReference type="SUPFAM" id="SSF55073">
    <property type="entry name" value="Nucleotide cyclase"/>
    <property type="match status" value="1"/>
</dbReference>
<dbReference type="GO" id="GO:0043709">
    <property type="term" value="P:cell adhesion involved in single-species biofilm formation"/>
    <property type="evidence" value="ECO:0007669"/>
    <property type="project" value="TreeGrafter"/>
</dbReference>
<dbReference type="GO" id="GO:1902201">
    <property type="term" value="P:negative regulation of bacterial-type flagellum-dependent cell motility"/>
    <property type="evidence" value="ECO:0007669"/>
    <property type="project" value="TreeGrafter"/>
</dbReference>
<evidence type="ECO:0000259" key="3">
    <source>
        <dbReference type="PROSITE" id="PS50887"/>
    </source>
</evidence>
<dbReference type="PANTHER" id="PTHR45138:SF9">
    <property type="entry name" value="DIGUANYLATE CYCLASE DGCM-RELATED"/>
    <property type="match status" value="1"/>
</dbReference>
<dbReference type="SMART" id="SM00028">
    <property type="entry name" value="TPR"/>
    <property type="match status" value="5"/>
</dbReference>
<evidence type="ECO:0000313" key="5">
    <source>
        <dbReference type="Proteomes" id="UP000198625"/>
    </source>
</evidence>
<evidence type="ECO:0000256" key="1">
    <source>
        <dbReference type="PROSITE-ProRule" id="PRU00339"/>
    </source>
</evidence>
<dbReference type="InterPro" id="IPR019734">
    <property type="entry name" value="TPR_rpt"/>
</dbReference>
<evidence type="ECO:0000256" key="2">
    <source>
        <dbReference type="SAM" id="Coils"/>
    </source>
</evidence>
<dbReference type="PROSITE" id="PS50293">
    <property type="entry name" value="TPR_REGION"/>
    <property type="match status" value="1"/>
</dbReference>
<dbReference type="InterPro" id="IPR043128">
    <property type="entry name" value="Rev_trsase/Diguanyl_cyclase"/>
</dbReference>
<organism evidence="4 5">
    <name type="scientific">Proteiniborus ethanoligenes</name>
    <dbReference type="NCBI Taxonomy" id="415015"/>
    <lineage>
        <taxon>Bacteria</taxon>
        <taxon>Bacillati</taxon>
        <taxon>Bacillota</taxon>
        <taxon>Clostridia</taxon>
        <taxon>Eubacteriales</taxon>
        <taxon>Proteiniborus</taxon>
    </lineage>
</organism>
<dbReference type="Gene3D" id="1.25.40.10">
    <property type="entry name" value="Tetratricopeptide repeat domain"/>
    <property type="match status" value="2"/>
</dbReference>
<name>A0A1H3LGZ9_9FIRM</name>
<dbReference type="CDD" id="cd01949">
    <property type="entry name" value="GGDEF"/>
    <property type="match status" value="1"/>
</dbReference>
<gene>
    <name evidence="4" type="ORF">SAMN05660462_00531</name>
</gene>
<dbReference type="InterPro" id="IPR011990">
    <property type="entry name" value="TPR-like_helical_dom_sf"/>
</dbReference>
<feature type="coiled-coil region" evidence="2">
    <location>
        <begin position="342"/>
        <end position="376"/>
    </location>
</feature>
<accession>A0A1H3LGZ9</accession>
<dbReference type="InterPro" id="IPR000160">
    <property type="entry name" value="GGDEF_dom"/>
</dbReference>
<dbReference type="FunFam" id="3.30.70.270:FF:000001">
    <property type="entry name" value="Diguanylate cyclase domain protein"/>
    <property type="match status" value="1"/>
</dbReference>
<keyword evidence="2" id="KW-0175">Coiled coil</keyword>